<feature type="domain" description="Methyltransferase FkbM" evidence="3">
    <location>
        <begin position="158"/>
        <end position="289"/>
    </location>
</feature>
<dbReference type="PANTHER" id="PTHR32026:SF6">
    <property type="entry name" value="METHYLTRANSFERASE FKBM DOMAIN-CONTAINING PROTEIN"/>
    <property type="match status" value="1"/>
</dbReference>
<evidence type="ECO:0000313" key="4">
    <source>
        <dbReference type="Proteomes" id="UP000095282"/>
    </source>
</evidence>
<dbReference type="InterPro" id="IPR006342">
    <property type="entry name" value="FkbM_mtfrase"/>
</dbReference>
<feature type="compositionally biased region" description="Polar residues" evidence="1">
    <location>
        <begin position="79"/>
        <end position="89"/>
    </location>
</feature>
<accession>A0A1I7SXN9</accession>
<dbReference type="WBParaSite" id="Csp11.Scaffold171.g608.t2">
    <property type="protein sequence ID" value="Csp11.Scaffold171.g608.t2"/>
    <property type="gene ID" value="Csp11.Scaffold171.g608"/>
</dbReference>
<dbReference type="PANTHER" id="PTHR32026">
    <property type="entry name" value="METHYLTRANSFERASE-LIKE PROTEIN 24"/>
    <property type="match status" value="1"/>
</dbReference>
<keyword evidence="4" id="KW-1185">Reference proteome</keyword>
<dbReference type="Proteomes" id="UP000095282">
    <property type="component" value="Unplaced"/>
</dbReference>
<proteinExistence type="predicted"/>
<evidence type="ECO:0000313" key="5">
    <source>
        <dbReference type="WBParaSite" id="Csp11.Scaffold171.g608.t2"/>
    </source>
</evidence>
<keyword evidence="2" id="KW-0812">Transmembrane</keyword>
<evidence type="ECO:0000256" key="1">
    <source>
        <dbReference type="SAM" id="MobiDB-lite"/>
    </source>
</evidence>
<evidence type="ECO:0000256" key="2">
    <source>
        <dbReference type="SAM" id="Phobius"/>
    </source>
</evidence>
<keyword evidence="2" id="KW-1133">Transmembrane helix</keyword>
<sequence>MRSSIRRLLCSLKMVPFSGYLPISLLLFILLLGISNYFTLNHVASQIKQVPQVAPRPARPVVRESTHFKSDSDDETRQARQNPVPSQNDVPVYSDAEKKLRTEALQNVESDRQKVLSLASGTDSKLFYRAIKKGALCRNQNRIGAIADGGKEACNVQAVRKNDCTLVSLGLHNQIDFDQAIHVATGGHCKILGVDKSEQNEETQQIYSQMGGQLFVGMIPSEITLPDMMRQAGRNEVEILKIDIEGGEFAGLEPLIKDFLVCQIMIEIHGKPMEHLNLLRVMSRYGFRIFNVETNPFCPKCCEYSLINELCMAQFGAIPLGATIPN</sequence>
<dbReference type="Pfam" id="PF05050">
    <property type="entry name" value="Methyltransf_21"/>
    <property type="match status" value="1"/>
</dbReference>
<protein>
    <submittedName>
        <fullName evidence="5">Methyltransf_21 domain-containing protein</fullName>
    </submittedName>
</protein>
<feature type="region of interest" description="Disordered" evidence="1">
    <location>
        <begin position="54"/>
        <end position="91"/>
    </location>
</feature>
<dbReference type="STRING" id="1561998.A0A1I7SXN9"/>
<dbReference type="InterPro" id="IPR029063">
    <property type="entry name" value="SAM-dependent_MTases_sf"/>
</dbReference>
<dbReference type="AlphaFoldDB" id="A0A1I7SXN9"/>
<reference evidence="5" key="1">
    <citation type="submission" date="2016-11" db="UniProtKB">
        <authorList>
            <consortium name="WormBaseParasite"/>
        </authorList>
    </citation>
    <scope>IDENTIFICATION</scope>
</reference>
<dbReference type="eggNOG" id="ENOG502S02V">
    <property type="taxonomic scope" value="Eukaryota"/>
</dbReference>
<dbReference type="SUPFAM" id="SSF53335">
    <property type="entry name" value="S-adenosyl-L-methionine-dependent methyltransferases"/>
    <property type="match status" value="1"/>
</dbReference>
<keyword evidence="2" id="KW-0472">Membrane</keyword>
<evidence type="ECO:0000259" key="3">
    <source>
        <dbReference type="Pfam" id="PF05050"/>
    </source>
</evidence>
<feature type="compositionally biased region" description="Basic and acidic residues" evidence="1">
    <location>
        <begin position="61"/>
        <end position="78"/>
    </location>
</feature>
<dbReference type="InterPro" id="IPR026913">
    <property type="entry name" value="METTL24"/>
</dbReference>
<name>A0A1I7SXN9_9PELO</name>
<organism evidence="4 5">
    <name type="scientific">Caenorhabditis tropicalis</name>
    <dbReference type="NCBI Taxonomy" id="1561998"/>
    <lineage>
        <taxon>Eukaryota</taxon>
        <taxon>Metazoa</taxon>
        <taxon>Ecdysozoa</taxon>
        <taxon>Nematoda</taxon>
        <taxon>Chromadorea</taxon>
        <taxon>Rhabditida</taxon>
        <taxon>Rhabditina</taxon>
        <taxon>Rhabditomorpha</taxon>
        <taxon>Rhabditoidea</taxon>
        <taxon>Rhabditidae</taxon>
        <taxon>Peloderinae</taxon>
        <taxon>Caenorhabditis</taxon>
    </lineage>
</organism>
<feature type="transmembrane region" description="Helical" evidence="2">
    <location>
        <begin position="20"/>
        <end position="40"/>
    </location>
</feature>